<evidence type="ECO:0000256" key="5">
    <source>
        <dbReference type="HAMAP-Rule" id="MF_00651"/>
    </source>
</evidence>
<dbReference type="Proteomes" id="UP000236754">
    <property type="component" value="Unassembled WGS sequence"/>
</dbReference>
<dbReference type="GO" id="GO:0005829">
    <property type="term" value="C:cytosol"/>
    <property type="evidence" value="ECO:0007669"/>
    <property type="project" value="TreeGrafter"/>
</dbReference>
<evidence type="ECO:0000313" key="8">
    <source>
        <dbReference type="EMBL" id="SEG73597.1"/>
    </source>
</evidence>
<evidence type="ECO:0000256" key="1">
    <source>
        <dbReference type="ARBA" id="ARBA00022490"/>
    </source>
</evidence>
<dbReference type="AlphaFoldDB" id="A0A1H6CLG7"/>
<dbReference type="GO" id="GO:0004518">
    <property type="term" value="F:nuclease activity"/>
    <property type="evidence" value="ECO:0007669"/>
    <property type="project" value="UniProtKB-KW"/>
</dbReference>
<dbReference type="HAMAP" id="MF_00651">
    <property type="entry name" value="Nuclease_YqgF"/>
    <property type="match status" value="1"/>
</dbReference>
<dbReference type="InterPro" id="IPR012337">
    <property type="entry name" value="RNaseH-like_sf"/>
</dbReference>
<dbReference type="FunFam" id="3.30.420.140:FF:000005">
    <property type="entry name" value="Putative pre-16S rRNA nuclease"/>
    <property type="match status" value="1"/>
</dbReference>
<dbReference type="Pfam" id="PF03652">
    <property type="entry name" value="RuvX"/>
    <property type="match status" value="1"/>
</dbReference>
<feature type="domain" description="YqgF/RNase H-like" evidence="7">
    <location>
        <begin position="81"/>
        <end position="182"/>
    </location>
</feature>
<evidence type="ECO:0000313" key="9">
    <source>
        <dbReference type="Proteomes" id="UP000236754"/>
    </source>
</evidence>
<gene>
    <name evidence="8" type="ORF">SAMN05216223_109133</name>
</gene>
<dbReference type="CDD" id="cd16964">
    <property type="entry name" value="YqgF"/>
    <property type="match status" value="1"/>
</dbReference>
<protein>
    <recommendedName>
        <fullName evidence="5">Putative pre-16S rRNA nuclease</fullName>
        <ecNumber evidence="5">3.1.-.-</ecNumber>
    </recommendedName>
</protein>
<dbReference type="InterPro" id="IPR006641">
    <property type="entry name" value="YqgF/RNaseH-like_dom"/>
</dbReference>
<dbReference type="SUPFAM" id="SSF53098">
    <property type="entry name" value="Ribonuclease H-like"/>
    <property type="match status" value="1"/>
</dbReference>
<keyword evidence="1 5" id="KW-0963">Cytoplasm</keyword>
<dbReference type="InterPro" id="IPR037027">
    <property type="entry name" value="YqgF/RNaseH-like_dom_sf"/>
</dbReference>
<comment type="function">
    <text evidence="5">Could be a nuclease involved in processing of the 5'-end of pre-16S rRNA.</text>
</comment>
<dbReference type="EC" id="3.1.-.-" evidence="5"/>
<evidence type="ECO:0000259" key="7">
    <source>
        <dbReference type="SMART" id="SM00732"/>
    </source>
</evidence>
<proteinExistence type="inferred from homology"/>
<dbReference type="NCBIfam" id="TIGR00250">
    <property type="entry name" value="RNAse_H_YqgF"/>
    <property type="match status" value="1"/>
</dbReference>
<keyword evidence="3 5" id="KW-0540">Nuclease</keyword>
<dbReference type="InterPro" id="IPR005227">
    <property type="entry name" value="YqgF"/>
</dbReference>
<feature type="region of interest" description="Disordered" evidence="6">
    <location>
        <begin position="1"/>
        <end position="82"/>
    </location>
</feature>
<comment type="similarity">
    <text evidence="5">Belongs to the YqgF HJR family.</text>
</comment>
<dbReference type="GO" id="GO:0000967">
    <property type="term" value="P:rRNA 5'-end processing"/>
    <property type="evidence" value="ECO:0007669"/>
    <property type="project" value="UniProtKB-UniRule"/>
</dbReference>
<evidence type="ECO:0000256" key="6">
    <source>
        <dbReference type="SAM" id="MobiDB-lite"/>
    </source>
</evidence>
<sequence length="231" mass="23354">MTERRRGAERGRDRPRARRSAAHGHRPDHGSGPEDATGRPAAAGDDRSGAAGADGAAGGTGGAGDSEGSGTSRAPGGIRRGRRLAVDVGDARIGVASCDPDGILATPVETVPGRDVAAAQRRLAALVAEYEPIEVVVGLPRSLNGTEGPAAAKVRGFAQAVAKIIAPVPVRLVDERMSTVTATQGLRASGVTARKGRSVVDQAAAVVILQSALETERVSGTAPGENVEVVI</sequence>
<evidence type="ECO:0000256" key="2">
    <source>
        <dbReference type="ARBA" id="ARBA00022517"/>
    </source>
</evidence>
<feature type="compositionally biased region" description="Basic residues" evidence="6">
    <location>
        <begin position="15"/>
        <end position="24"/>
    </location>
</feature>
<organism evidence="8 9">
    <name type="scientific">Actinacidiphila yanglinensis</name>
    <dbReference type="NCBI Taxonomy" id="310779"/>
    <lineage>
        <taxon>Bacteria</taxon>
        <taxon>Bacillati</taxon>
        <taxon>Actinomycetota</taxon>
        <taxon>Actinomycetes</taxon>
        <taxon>Kitasatosporales</taxon>
        <taxon>Streptomycetaceae</taxon>
        <taxon>Actinacidiphila</taxon>
    </lineage>
</organism>
<dbReference type="PANTHER" id="PTHR33317:SF4">
    <property type="entry name" value="POLYNUCLEOTIDYL TRANSFERASE, RIBONUCLEASE H-LIKE SUPERFAMILY PROTEIN"/>
    <property type="match status" value="1"/>
</dbReference>
<name>A0A1H6CLG7_9ACTN</name>
<keyword evidence="2 5" id="KW-0690">Ribosome biogenesis</keyword>
<feature type="compositionally biased region" description="Gly residues" evidence="6">
    <location>
        <begin position="55"/>
        <end position="67"/>
    </location>
</feature>
<dbReference type="Gene3D" id="3.30.420.140">
    <property type="entry name" value="YqgF/RNase H-like domain"/>
    <property type="match status" value="1"/>
</dbReference>
<keyword evidence="9" id="KW-1185">Reference proteome</keyword>
<comment type="subcellular location">
    <subcellularLocation>
        <location evidence="5">Cytoplasm</location>
    </subcellularLocation>
</comment>
<evidence type="ECO:0000256" key="4">
    <source>
        <dbReference type="ARBA" id="ARBA00022801"/>
    </source>
</evidence>
<accession>A0A1H6CLG7</accession>
<keyword evidence="4 5" id="KW-0378">Hydrolase</keyword>
<reference evidence="8 9" key="1">
    <citation type="submission" date="2016-10" db="EMBL/GenBank/DDBJ databases">
        <authorList>
            <person name="de Groot N.N."/>
        </authorList>
    </citation>
    <scope>NUCLEOTIDE SEQUENCE [LARGE SCALE GENOMIC DNA]</scope>
    <source>
        <strain evidence="8 9">CGMCC 4.2023</strain>
    </source>
</reference>
<evidence type="ECO:0000256" key="3">
    <source>
        <dbReference type="ARBA" id="ARBA00022722"/>
    </source>
</evidence>
<dbReference type="SMART" id="SM00732">
    <property type="entry name" value="YqgFc"/>
    <property type="match status" value="1"/>
</dbReference>
<dbReference type="EMBL" id="FNVU01000009">
    <property type="protein sequence ID" value="SEG73597.1"/>
    <property type="molecule type" value="Genomic_DNA"/>
</dbReference>
<dbReference type="PANTHER" id="PTHR33317">
    <property type="entry name" value="POLYNUCLEOTIDYL TRANSFERASE, RIBONUCLEASE H-LIKE SUPERFAMILY PROTEIN"/>
    <property type="match status" value="1"/>
</dbReference>
<dbReference type="GO" id="GO:0016788">
    <property type="term" value="F:hydrolase activity, acting on ester bonds"/>
    <property type="evidence" value="ECO:0007669"/>
    <property type="project" value="UniProtKB-UniRule"/>
</dbReference>
<feature type="compositionally biased region" description="Basic and acidic residues" evidence="6">
    <location>
        <begin position="1"/>
        <end position="14"/>
    </location>
</feature>